<dbReference type="Pfam" id="PF00512">
    <property type="entry name" value="HisKA"/>
    <property type="match status" value="1"/>
</dbReference>
<dbReference type="SMART" id="SM00388">
    <property type="entry name" value="HisKA"/>
    <property type="match status" value="1"/>
</dbReference>
<dbReference type="OrthoDB" id="9808408at2"/>
<feature type="domain" description="PAS" evidence="12">
    <location>
        <begin position="547"/>
        <end position="593"/>
    </location>
</feature>
<dbReference type="NCBIfam" id="TIGR00229">
    <property type="entry name" value="sensory_box"/>
    <property type="match status" value="4"/>
</dbReference>
<gene>
    <name evidence="14" type="ordered locus">Cpha266_2350</name>
</gene>
<evidence type="ECO:0000256" key="4">
    <source>
        <dbReference type="ARBA" id="ARBA00022679"/>
    </source>
</evidence>
<comment type="catalytic activity">
    <reaction evidence="1">
        <text>ATP + protein L-histidine = ADP + protein N-phospho-L-histidine.</text>
        <dbReference type="EC" id="2.7.13.3"/>
    </reaction>
</comment>
<dbReference type="Gene3D" id="1.10.287.130">
    <property type="match status" value="1"/>
</dbReference>
<keyword evidence="4 14" id="KW-0808">Transferase</keyword>
<dbReference type="InterPro" id="IPR011006">
    <property type="entry name" value="CheY-like_superfamily"/>
</dbReference>
<evidence type="ECO:0000256" key="9">
    <source>
        <dbReference type="SAM" id="Coils"/>
    </source>
</evidence>
<dbReference type="GO" id="GO:0000155">
    <property type="term" value="F:phosphorelay sensor kinase activity"/>
    <property type="evidence" value="ECO:0007669"/>
    <property type="project" value="InterPro"/>
</dbReference>
<feature type="modified residue" description="4-aspartylphosphate" evidence="8">
    <location>
        <position position="982"/>
    </location>
</feature>
<evidence type="ECO:0000259" key="13">
    <source>
        <dbReference type="PROSITE" id="PS50113"/>
    </source>
</evidence>
<dbReference type="Pfam" id="PF00072">
    <property type="entry name" value="Response_reg"/>
    <property type="match status" value="1"/>
</dbReference>
<dbReference type="EMBL" id="CP000492">
    <property type="protein sequence ID" value="ABL66338.1"/>
    <property type="molecule type" value="Genomic_DNA"/>
</dbReference>
<dbReference type="InterPro" id="IPR000700">
    <property type="entry name" value="PAS-assoc_C"/>
</dbReference>
<dbReference type="InterPro" id="IPR001789">
    <property type="entry name" value="Sig_transdc_resp-reg_receiver"/>
</dbReference>
<feature type="domain" description="Histidine kinase" evidence="10">
    <location>
        <begin position="690"/>
        <end position="908"/>
    </location>
</feature>
<dbReference type="Pfam" id="PF13188">
    <property type="entry name" value="PAS_8"/>
    <property type="match status" value="1"/>
</dbReference>
<dbReference type="SUPFAM" id="SSF47384">
    <property type="entry name" value="Homodimeric domain of signal transducing histidine kinase"/>
    <property type="match status" value="1"/>
</dbReference>
<feature type="domain" description="PAS" evidence="12">
    <location>
        <begin position="69"/>
        <end position="112"/>
    </location>
</feature>
<dbReference type="RefSeq" id="WP_011746123.1">
    <property type="nucleotide sequence ID" value="NC_008639.1"/>
</dbReference>
<dbReference type="Gene3D" id="3.40.50.2300">
    <property type="match status" value="1"/>
</dbReference>
<organism evidence="14 15">
    <name type="scientific">Chlorobium phaeobacteroides (strain DSM 266 / SMG 266 / 2430)</name>
    <dbReference type="NCBI Taxonomy" id="290317"/>
    <lineage>
        <taxon>Bacteria</taxon>
        <taxon>Pseudomonadati</taxon>
        <taxon>Chlorobiota</taxon>
        <taxon>Chlorobiia</taxon>
        <taxon>Chlorobiales</taxon>
        <taxon>Chlorobiaceae</taxon>
        <taxon>Chlorobium/Pelodictyon group</taxon>
        <taxon>Chlorobium</taxon>
    </lineage>
</organism>
<keyword evidence="5 14" id="KW-0418">Kinase</keyword>
<evidence type="ECO:0000256" key="1">
    <source>
        <dbReference type="ARBA" id="ARBA00000085"/>
    </source>
</evidence>
<evidence type="ECO:0000256" key="7">
    <source>
        <dbReference type="ARBA" id="ARBA00023136"/>
    </source>
</evidence>
<feature type="domain" description="PAS" evidence="12">
    <location>
        <begin position="422"/>
        <end position="496"/>
    </location>
</feature>
<accession>A1BIW1</accession>
<evidence type="ECO:0000256" key="6">
    <source>
        <dbReference type="ARBA" id="ARBA00023012"/>
    </source>
</evidence>
<protein>
    <recommendedName>
        <fullName evidence="2">histidine kinase</fullName>
        <ecNumber evidence="2">2.7.13.3</ecNumber>
    </recommendedName>
</protein>
<feature type="domain" description="PAC" evidence="13">
    <location>
        <begin position="115"/>
        <end position="166"/>
    </location>
</feature>
<dbReference type="SUPFAM" id="SSF55785">
    <property type="entry name" value="PYP-like sensor domain (PAS domain)"/>
    <property type="match status" value="5"/>
</dbReference>
<evidence type="ECO:0000256" key="3">
    <source>
        <dbReference type="ARBA" id="ARBA00022553"/>
    </source>
</evidence>
<dbReference type="InterPro" id="IPR001610">
    <property type="entry name" value="PAC"/>
</dbReference>
<dbReference type="SUPFAM" id="SSF55874">
    <property type="entry name" value="ATPase domain of HSP90 chaperone/DNA topoisomerase II/histidine kinase"/>
    <property type="match status" value="1"/>
</dbReference>
<dbReference type="GO" id="GO:0009927">
    <property type="term" value="F:histidine phosphotransfer kinase activity"/>
    <property type="evidence" value="ECO:0007669"/>
    <property type="project" value="TreeGrafter"/>
</dbReference>
<evidence type="ECO:0000256" key="8">
    <source>
        <dbReference type="PROSITE-ProRule" id="PRU00169"/>
    </source>
</evidence>
<evidence type="ECO:0000259" key="11">
    <source>
        <dbReference type="PROSITE" id="PS50110"/>
    </source>
</evidence>
<dbReference type="SMART" id="SM00091">
    <property type="entry name" value="PAS"/>
    <property type="match status" value="5"/>
</dbReference>
<dbReference type="KEGG" id="cph:Cpha266_2350"/>
<dbReference type="CDD" id="cd17546">
    <property type="entry name" value="REC_hyHK_CKI1_RcsC-like"/>
    <property type="match status" value="1"/>
</dbReference>
<dbReference type="InterPro" id="IPR036890">
    <property type="entry name" value="HATPase_C_sf"/>
</dbReference>
<reference evidence="14 15" key="1">
    <citation type="submission" date="2006-12" db="EMBL/GenBank/DDBJ databases">
        <title>Complete sequence of Chlorobium phaeobacteroides DSM 266.</title>
        <authorList>
            <consortium name="US DOE Joint Genome Institute"/>
            <person name="Copeland A."/>
            <person name="Lucas S."/>
            <person name="Lapidus A."/>
            <person name="Barry K."/>
            <person name="Detter J.C."/>
            <person name="Glavina del Rio T."/>
            <person name="Hammon N."/>
            <person name="Israni S."/>
            <person name="Pitluck S."/>
            <person name="Goltsman E."/>
            <person name="Schmutz J."/>
            <person name="Larimer F."/>
            <person name="Land M."/>
            <person name="Hauser L."/>
            <person name="Mikhailova N."/>
            <person name="Li T."/>
            <person name="Overmann J."/>
            <person name="Bryant D.A."/>
            <person name="Richardson P."/>
        </authorList>
    </citation>
    <scope>NUCLEOTIDE SEQUENCE [LARGE SCALE GENOMIC DNA]</scope>
    <source>
        <strain evidence="14 15">DSM 266</strain>
    </source>
</reference>
<dbReference type="PROSITE" id="PS50110">
    <property type="entry name" value="RESPONSE_REGULATORY"/>
    <property type="match status" value="1"/>
</dbReference>
<keyword evidence="9" id="KW-0175">Coiled coil</keyword>
<feature type="domain" description="PAC" evidence="13">
    <location>
        <begin position="620"/>
        <end position="672"/>
    </location>
</feature>
<evidence type="ECO:0000313" key="15">
    <source>
        <dbReference type="Proteomes" id="UP000008701"/>
    </source>
</evidence>
<dbReference type="InterPro" id="IPR036097">
    <property type="entry name" value="HisK_dim/P_sf"/>
</dbReference>
<dbReference type="PANTHER" id="PTHR43047">
    <property type="entry name" value="TWO-COMPONENT HISTIDINE PROTEIN KINASE"/>
    <property type="match status" value="1"/>
</dbReference>
<evidence type="ECO:0000259" key="10">
    <source>
        <dbReference type="PROSITE" id="PS50109"/>
    </source>
</evidence>
<feature type="domain" description="Response regulatory" evidence="11">
    <location>
        <begin position="932"/>
        <end position="1047"/>
    </location>
</feature>
<dbReference type="PROSITE" id="PS50109">
    <property type="entry name" value="HIS_KIN"/>
    <property type="match status" value="1"/>
</dbReference>
<evidence type="ECO:0000259" key="12">
    <source>
        <dbReference type="PROSITE" id="PS50112"/>
    </source>
</evidence>
<dbReference type="Gene3D" id="3.30.565.10">
    <property type="entry name" value="Histidine kinase-like ATPase, C-terminal domain"/>
    <property type="match status" value="1"/>
</dbReference>
<dbReference type="InterPro" id="IPR004358">
    <property type="entry name" value="Sig_transdc_His_kin-like_C"/>
</dbReference>
<keyword evidence="15" id="KW-1185">Reference proteome</keyword>
<dbReference type="InterPro" id="IPR013656">
    <property type="entry name" value="PAS_4"/>
</dbReference>
<dbReference type="Pfam" id="PF08448">
    <property type="entry name" value="PAS_4"/>
    <property type="match status" value="1"/>
</dbReference>
<dbReference type="GO" id="GO:0005886">
    <property type="term" value="C:plasma membrane"/>
    <property type="evidence" value="ECO:0007669"/>
    <property type="project" value="TreeGrafter"/>
</dbReference>
<dbReference type="AlphaFoldDB" id="A1BIW1"/>
<dbReference type="InterPro" id="IPR000014">
    <property type="entry name" value="PAS"/>
</dbReference>
<dbReference type="SMART" id="SM00448">
    <property type="entry name" value="REC"/>
    <property type="match status" value="1"/>
</dbReference>
<evidence type="ECO:0000256" key="5">
    <source>
        <dbReference type="ARBA" id="ARBA00022777"/>
    </source>
</evidence>
<dbReference type="FunFam" id="3.30.565.10:FF:000006">
    <property type="entry name" value="Sensor histidine kinase WalK"/>
    <property type="match status" value="1"/>
</dbReference>
<dbReference type="PROSITE" id="PS50113">
    <property type="entry name" value="PAC"/>
    <property type="match status" value="3"/>
</dbReference>
<dbReference type="PANTHER" id="PTHR43047:SF72">
    <property type="entry name" value="OSMOSENSING HISTIDINE PROTEIN KINASE SLN1"/>
    <property type="match status" value="1"/>
</dbReference>
<proteinExistence type="predicted"/>
<dbReference type="CDD" id="cd00082">
    <property type="entry name" value="HisKA"/>
    <property type="match status" value="1"/>
</dbReference>
<dbReference type="FunFam" id="1.10.287.130:FF:000001">
    <property type="entry name" value="Two-component sensor histidine kinase"/>
    <property type="match status" value="1"/>
</dbReference>
<dbReference type="eggNOG" id="COG5002">
    <property type="taxonomic scope" value="Bacteria"/>
</dbReference>
<dbReference type="Gene3D" id="3.30.450.20">
    <property type="entry name" value="PAS domain"/>
    <property type="match status" value="5"/>
</dbReference>
<keyword evidence="6" id="KW-0902">Two-component regulatory system</keyword>
<dbReference type="InterPro" id="IPR003661">
    <property type="entry name" value="HisK_dim/P_dom"/>
</dbReference>
<sequence length="1053" mass="119029">MTDEVKTRDELITEIEELRRQCSSLEDAINAQRAGWSSCMYRESFVQCVFRELPTGTGLIADSVIKDADSALCSLLGYTPDELLNRKWSILYTTDADYDYVGDELHRQIRGYGTGTIETAMQCKNGCIRNVLVSLYPINSADLLLGFTLIVRDITEWKKSEKQIQESDNRYAALIENIDTGVAVYDAVDDGRDFILKALNPAAERIVHLTGAQVVGKTLLTLFPNMGSTVLPAALCRVWKTGRTEHLAPFYYQDDIRQGWRENHIYKIPSGEIVALFDDVTERKQIEDSLRESEERFRVLFENIRDGVFVHPMITPSEPGKFAMVNPSACDILGYTQEELLGMGPRELDDAESSVTYIPEAMKRLMEDGCVLFEAVQRDRKGNRIPVEVNANIVELSGRPYIVSSVRDITLRKQHENKLLESTQFLKSIYDGVNNSVFVVDVQQDGSYRYKGINRMHEILTGIKNEEITGKSPDEIIDAPFAESVIRRYDACIQSGSTIQYEELLPFKGRETYWETVLTPVRDNVGHIYRIIGTSTDITKRKISEQRLRKLSVAVEQSPAVVVITDYMGNIEYVNPKFTQLTGYTVREAVGNNPNILQSGLTPRETFYELWDTILSGGVWHGEFYNRKKNGDIYIESAVISPIFNKEGSITNFVAVKEDITEKKKLWSELIAAKEKAEESDRLKTAFLANISHEIRTPMNGILGFSELLKEPHLSGEEQTEYINLINQSGQRMLHLINELVDISRIESGDTFLQITETSINRLMHDIYAFFRPEAAKKGLLFECIVGLSDLFSVIDTDSSKVNQILTNLVQNALKFTTEGSVDFRYTLKNDCLEFYVTDSGACIPSEMKEKIFDRFRQVDNSLTRRYEGAGLGLSISKAYIEMLGGKIWVESIEGRGNRFVFTLPYKPSTSVTMQQFDPDFQGRTECFSNLTILIAEDDEVSSLLLQRNLKGENITILHARNGQDAVEQVQKNSAIRLVLMDIQMPVMNGFDATREIKALRPGLPVIAQTAFTSKEEKEKTKEAGCDGFITKPVNKIELLCLMESLLNPKTGD</sequence>
<evidence type="ECO:0000256" key="2">
    <source>
        <dbReference type="ARBA" id="ARBA00012438"/>
    </source>
</evidence>
<dbReference type="STRING" id="290317.Cpha266_2350"/>
<evidence type="ECO:0000313" key="14">
    <source>
        <dbReference type="EMBL" id="ABL66338.1"/>
    </source>
</evidence>
<dbReference type="SMART" id="SM00387">
    <property type="entry name" value="HATPase_c"/>
    <property type="match status" value="1"/>
</dbReference>
<keyword evidence="3 8" id="KW-0597">Phosphoprotein</keyword>
<dbReference type="PRINTS" id="PR00344">
    <property type="entry name" value="BCTRLSENSOR"/>
</dbReference>
<dbReference type="Pfam" id="PF13426">
    <property type="entry name" value="PAS_9"/>
    <property type="match status" value="3"/>
</dbReference>
<feature type="domain" description="PAC" evidence="13">
    <location>
        <begin position="497"/>
        <end position="550"/>
    </location>
</feature>
<dbReference type="CDD" id="cd00130">
    <property type="entry name" value="PAS"/>
    <property type="match status" value="4"/>
</dbReference>
<feature type="coiled-coil region" evidence="9">
    <location>
        <begin position="1"/>
        <end position="35"/>
    </location>
</feature>
<dbReference type="InterPro" id="IPR003594">
    <property type="entry name" value="HATPase_dom"/>
</dbReference>
<keyword evidence="7" id="KW-0472">Membrane</keyword>
<dbReference type="CDD" id="cd16922">
    <property type="entry name" value="HATPase_EvgS-ArcB-TorS-like"/>
    <property type="match status" value="1"/>
</dbReference>
<dbReference type="SUPFAM" id="SSF52172">
    <property type="entry name" value="CheY-like"/>
    <property type="match status" value="1"/>
</dbReference>
<name>A1BIW1_CHLPD</name>
<dbReference type="Proteomes" id="UP000008701">
    <property type="component" value="Chromosome"/>
</dbReference>
<dbReference type="HOGENOM" id="CLU_000445_114_51_10"/>
<feature type="domain" description="PAS" evidence="12">
    <location>
        <begin position="293"/>
        <end position="342"/>
    </location>
</feature>
<dbReference type="Pfam" id="PF02518">
    <property type="entry name" value="HATPase_c"/>
    <property type="match status" value="1"/>
</dbReference>
<dbReference type="SMART" id="SM00086">
    <property type="entry name" value="PAC"/>
    <property type="match status" value="4"/>
</dbReference>
<dbReference type="InterPro" id="IPR035965">
    <property type="entry name" value="PAS-like_dom_sf"/>
</dbReference>
<dbReference type="EC" id="2.7.13.3" evidence="2"/>
<dbReference type="InterPro" id="IPR005467">
    <property type="entry name" value="His_kinase_dom"/>
</dbReference>
<dbReference type="PROSITE" id="PS50112">
    <property type="entry name" value="PAS"/>
    <property type="match status" value="4"/>
</dbReference>